<dbReference type="Proteomes" id="UP000271031">
    <property type="component" value="Unassembled WGS sequence"/>
</dbReference>
<sequence length="90" mass="9761">MKPVLVWETNRKKAEPGERSGNVIPFERNRLGEVVEQESIRTEWKAGSGKNGEGSEEPVTITMVSSGFTTKARAVTPQSAAGTTQMRLAA</sequence>
<proteinExistence type="predicted"/>
<comment type="caution">
    <text evidence="2">The sequence shown here is derived from an EMBL/GenBank/DDBJ whole genome shotgun (WGS) entry which is preliminary data.</text>
</comment>
<evidence type="ECO:0000313" key="3">
    <source>
        <dbReference type="Proteomes" id="UP000271031"/>
    </source>
</evidence>
<gene>
    <name evidence="2" type="ORF">EDM56_23015</name>
</gene>
<evidence type="ECO:0000256" key="1">
    <source>
        <dbReference type="SAM" id="MobiDB-lite"/>
    </source>
</evidence>
<name>A0A3M8D6C3_9BACL</name>
<keyword evidence="3" id="KW-1185">Reference proteome</keyword>
<dbReference type="EMBL" id="RHHQ01000019">
    <property type="protein sequence ID" value="RNB82775.1"/>
    <property type="molecule type" value="Genomic_DNA"/>
</dbReference>
<dbReference type="RefSeq" id="WP_122920272.1">
    <property type="nucleotide sequence ID" value="NZ_RHHQ01000019.1"/>
</dbReference>
<evidence type="ECO:0000313" key="2">
    <source>
        <dbReference type="EMBL" id="RNB82775.1"/>
    </source>
</evidence>
<reference evidence="2 3" key="1">
    <citation type="submission" date="2018-10" db="EMBL/GenBank/DDBJ databases">
        <title>Phylogenomics of Brevibacillus.</title>
        <authorList>
            <person name="Dunlap C."/>
        </authorList>
    </citation>
    <scope>NUCLEOTIDE SEQUENCE [LARGE SCALE GENOMIC DNA]</scope>
    <source>
        <strain evidence="2 3">JCM 15716</strain>
    </source>
</reference>
<feature type="region of interest" description="Disordered" evidence="1">
    <location>
        <begin position="1"/>
        <end position="23"/>
    </location>
</feature>
<dbReference type="AlphaFoldDB" id="A0A3M8D6C3"/>
<accession>A0A3M8D6C3</accession>
<feature type="compositionally biased region" description="Basic and acidic residues" evidence="1">
    <location>
        <begin position="9"/>
        <end position="18"/>
    </location>
</feature>
<protein>
    <submittedName>
        <fullName evidence="2">Uncharacterized protein</fullName>
    </submittedName>
</protein>
<organism evidence="2 3">
    <name type="scientific">Brevibacillus fluminis</name>
    <dbReference type="NCBI Taxonomy" id="511487"/>
    <lineage>
        <taxon>Bacteria</taxon>
        <taxon>Bacillati</taxon>
        <taxon>Bacillota</taxon>
        <taxon>Bacilli</taxon>
        <taxon>Bacillales</taxon>
        <taxon>Paenibacillaceae</taxon>
        <taxon>Brevibacillus</taxon>
    </lineage>
</organism>